<protein>
    <submittedName>
        <fullName evidence="1">Uncharacterized protein</fullName>
    </submittedName>
</protein>
<organism evidence="1 2">
    <name type="scientific">Coregonus suidteri</name>
    <dbReference type="NCBI Taxonomy" id="861788"/>
    <lineage>
        <taxon>Eukaryota</taxon>
        <taxon>Metazoa</taxon>
        <taxon>Chordata</taxon>
        <taxon>Craniata</taxon>
        <taxon>Vertebrata</taxon>
        <taxon>Euteleostomi</taxon>
        <taxon>Actinopterygii</taxon>
        <taxon>Neopterygii</taxon>
        <taxon>Teleostei</taxon>
        <taxon>Protacanthopterygii</taxon>
        <taxon>Salmoniformes</taxon>
        <taxon>Salmonidae</taxon>
        <taxon>Coregoninae</taxon>
        <taxon>Coregonus</taxon>
    </lineage>
</organism>
<comment type="caution">
    <text evidence="1">The sequence shown here is derived from an EMBL/GenBank/DDBJ whole genome shotgun (WGS) entry which is preliminary data.</text>
</comment>
<dbReference type="AlphaFoldDB" id="A0AAN8Q4T7"/>
<name>A0AAN8Q4T7_9TELE</name>
<proteinExistence type="predicted"/>
<dbReference type="EMBL" id="JAGTTL010000040">
    <property type="protein sequence ID" value="KAK6291290.1"/>
    <property type="molecule type" value="Genomic_DNA"/>
</dbReference>
<sequence>MRSHVKKYKEVIIKRDDFQRKKQDLLDRGTWMVLPMALFTSRKNKMKFVPTCLEMELWRGGCCEKILFTLNSMAICLCSDATRGHVNRLRVGNDTQIMKWKKQAEDP</sequence>
<keyword evidence="2" id="KW-1185">Reference proteome</keyword>
<evidence type="ECO:0000313" key="1">
    <source>
        <dbReference type="EMBL" id="KAK6291290.1"/>
    </source>
</evidence>
<gene>
    <name evidence="1" type="ORF">J4Q44_G00380560</name>
</gene>
<reference evidence="1 2" key="1">
    <citation type="submission" date="2021-04" db="EMBL/GenBank/DDBJ databases">
        <authorList>
            <person name="De Guttry C."/>
            <person name="Zahm M."/>
            <person name="Klopp C."/>
            <person name="Cabau C."/>
            <person name="Louis A."/>
            <person name="Berthelot C."/>
            <person name="Parey E."/>
            <person name="Roest Crollius H."/>
            <person name="Montfort J."/>
            <person name="Robinson-Rechavi M."/>
            <person name="Bucao C."/>
            <person name="Bouchez O."/>
            <person name="Gislard M."/>
            <person name="Lluch J."/>
            <person name="Milhes M."/>
            <person name="Lampietro C."/>
            <person name="Lopez Roques C."/>
            <person name="Donnadieu C."/>
            <person name="Braasch I."/>
            <person name="Desvignes T."/>
            <person name="Postlethwait J."/>
            <person name="Bobe J."/>
            <person name="Wedekind C."/>
            <person name="Guiguen Y."/>
        </authorList>
    </citation>
    <scope>NUCLEOTIDE SEQUENCE [LARGE SCALE GENOMIC DNA]</scope>
    <source>
        <strain evidence="1">Cs_M1</strain>
        <tissue evidence="1">Blood</tissue>
    </source>
</reference>
<accession>A0AAN8Q4T7</accession>
<evidence type="ECO:0000313" key="2">
    <source>
        <dbReference type="Proteomes" id="UP001356427"/>
    </source>
</evidence>
<dbReference type="Proteomes" id="UP001356427">
    <property type="component" value="Unassembled WGS sequence"/>
</dbReference>